<comment type="caution">
    <text evidence="1">The sequence shown here is derived from an EMBL/GenBank/DDBJ whole genome shotgun (WGS) entry which is preliminary data.</text>
</comment>
<feature type="non-terminal residue" evidence="1">
    <location>
        <position position="156"/>
    </location>
</feature>
<evidence type="ECO:0000313" key="2">
    <source>
        <dbReference type="Proteomes" id="UP001516400"/>
    </source>
</evidence>
<reference evidence="1 2" key="1">
    <citation type="journal article" date="2021" name="BMC Biol.">
        <title>Horizontally acquired antibacterial genes associated with adaptive radiation of ladybird beetles.</title>
        <authorList>
            <person name="Li H.S."/>
            <person name="Tang X.F."/>
            <person name="Huang Y.H."/>
            <person name="Xu Z.Y."/>
            <person name="Chen M.L."/>
            <person name="Du X.Y."/>
            <person name="Qiu B.Y."/>
            <person name="Chen P.T."/>
            <person name="Zhang W."/>
            <person name="Slipinski A."/>
            <person name="Escalona H.E."/>
            <person name="Waterhouse R.M."/>
            <person name="Zwick A."/>
            <person name="Pang H."/>
        </authorList>
    </citation>
    <scope>NUCLEOTIDE SEQUENCE [LARGE SCALE GENOMIC DNA]</scope>
    <source>
        <strain evidence="1">SYSU2018</strain>
    </source>
</reference>
<accession>A0ABD2N4T6</accession>
<evidence type="ECO:0000313" key="1">
    <source>
        <dbReference type="EMBL" id="KAL3273334.1"/>
    </source>
</evidence>
<sequence>MKIHENKEDVKYKITSVAKQTKHEEIKTNHPEVIIMPRLQQSGKQTKDDLEKSIKPVELEIGTKKFKPLKNETIILKGYDINITDHYTTAIDIHLNNCSENLSNVPHLKRYLNYQELREDLENMKWEFHYSIKDVNESAKFLINIMKNKVETYTEV</sequence>
<dbReference type="Proteomes" id="UP001516400">
    <property type="component" value="Unassembled WGS sequence"/>
</dbReference>
<keyword evidence="2" id="KW-1185">Reference proteome</keyword>
<organism evidence="1 2">
    <name type="scientific">Cryptolaemus montrouzieri</name>
    <dbReference type="NCBI Taxonomy" id="559131"/>
    <lineage>
        <taxon>Eukaryota</taxon>
        <taxon>Metazoa</taxon>
        <taxon>Ecdysozoa</taxon>
        <taxon>Arthropoda</taxon>
        <taxon>Hexapoda</taxon>
        <taxon>Insecta</taxon>
        <taxon>Pterygota</taxon>
        <taxon>Neoptera</taxon>
        <taxon>Endopterygota</taxon>
        <taxon>Coleoptera</taxon>
        <taxon>Polyphaga</taxon>
        <taxon>Cucujiformia</taxon>
        <taxon>Coccinelloidea</taxon>
        <taxon>Coccinellidae</taxon>
        <taxon>Scymninae</taxon>
        <taxon>Scymnini</taxon>
        <taxon>Cryptolaemus</taxon>
    </lineage>
</organism>
<dbReference type="AlphaFoldDB" id="A0ABD2N4T6"/>
<proteinExistence type="predicted"/>
<name>A0ABD2N4T6_9CUCU</name>
<dbReference type="EMBL" id="JABFTP020000062">
    <property type="protein sequence ID" value="KAL3273334.1"/>
    <property type="molecule type" value="Genomic_DNA"/>
</dbReference>
<protein>
    <submittedName>
        <fullName evidence="1">Uncharacterized protein</fullName>
    </submittedName>
</protein>
<gene>
    <name evidence="1" type="ORF">HHI36_014783</name>
</gene>